<dbReference type="Proteomes" id="UP001611383">
    <property type="component" value="Chromosome"/>
</dbReference>
<name>A0ABY9WHZ4_9BACT</name>
<dbReference type="InterPro" id="IPR013783">
    <property type="entry name" value="Ig-like_fold"/>
</dbReference>
<feature type="chain" id="PRO_5046251980" evidence="1">
    <location>
        <begin position="20"/>
        <end position="357"/>
    </location>
</feature>
<proteinExistence type="predicted"/>
<keyword evidence="3" id="KW-1185">Reference proteome</keyword>
<dbReference type="EMBL" id="CP043494">
    <property type="protein sequence ID" value="WNG43205.1"/>
    <property type="molecule type" value="Genomic_DNA"/>
</dbReference>
<accession>A0ABY9WHZ4</accession>
<sequence length="357" mass="36817">MLKKTGFVVGTLMGALALAGCGQDAGPAAQPSGEGMTSVSVRGLSASQIASLVITSQPANVTKTLSYDPSTGLFTGRLVLPAGTHTLTAQGYGTDPSQGVVASGSGTVTVTPNTTTTVTLRIHDQTPKQGQQDIAPIIRSVSATKADLVVNEAITVTVDAVDLDGDALSYTWSSDCASSTFGSPTAATTTWSSGAAASCTLQVNVSSRAQNVHESVAVLVYSAPGGGGEGGAQVNGEYVPRPLVTSLYLSGPDIAYQSLYRDTYGYGGVANFAPVNAGQQYELNINVNFDTTYGVFETGLEASCGTLEKRYDSCSYGGYCYSYFLWTAPASGSICKLTGYAINDGLRDDFSAGIRVR</sequence>
<gene>
    <name evidence="2" type="ORF">F0U60_03155</name>
</gene>
<dbReference type="Gene3D" id="2.60.40.10">
    <property type="entry name" value="Immunoglobulins"/>
    <property type="match status" value="1"/>
</dbReference>
<reference evidence="2 3" key="1">
    <citation type="submission" date="2019-08" db="EMBL/GenBank/DDBJ databases">
        <title>Archangium and Cystobacter genomes.</title>
        <authorList>
            <person name="Chen I.-C.K."/>
            <person name="Wielgoss S."/>
        </authorList>
    </citation>
    <scope>NUCLEOTIDE SEQUENCE [LARGE SCALE GENOMIC DNA]</scope>
    <source>
        <strain evidence="2 3">Cbm 6</strain>
    </source>
</reference>
<dbReference type="PROSITE" id="PS51257">
    <property type="entry name" value="PROKAR_LIPOPROTEIN"/>
    <property type="match status" value="1"/>
</dbReference>
<keyword evidence="1" id="KW-0732">Signal</keyword>
<evidence type="ECO:0000313" key="3">
    <source>
        <dbReference type="Proteomes" id="UP001611383"/>
    </source>
</evidence>
<evidence type="ECO:0000313" key="2">
    <source>
        <dbReference type="EMBL" id="WNG43205.1"/>
    </source>
</evidence>
<feature type="signal peptide" evidence="1">
    <location>
        <begin position="1"/>
        <end position="19"/>
    </location>
</feature>
<dbReference type="RefSeq" id="WP_395813780.1">
    <property type="nucleotide sequence ID" value="NZ_CP043494.1"/>
</dbReference>
<evidence type="ECO:0000256" key="1">
    <source>
        <dbReference type="SAM" id="SignalP"/>
    </source>
</evidence>
<organism evidence="2 3">
    <name type="scientific">Archangium minus</name>
    <dbReference type="NCBI Taxonomy" id="83450"/>
    <lineage>
        <taxon>Bacteria</taxon>
        <taxon>Pseudomonadati</taxon>
        <taxon>Myxococcota</taxon>
        <taxon>Myxococcia</taxon>
        <taxon>Myxococcales</taxon>
        <taxon>Cystobacterineae</taxon>
        <taxon>Archangiaceae</taxon>
        <taxon>Archangium</taxon>
    </lineage>
</organism>
<protein>
    <submittedName>
        <fullName evidence="2">Uncharacterized protein</fullName>
    </submittedName>
</protein>